<keyword evidence="5" id="KW-1133">Transmembrane helix</keyword>
<dbReference type="GO" id="GO:0016020">
    <property type="term" value="C:membrane"/>
    <property type="evidence" value="ECO:0007669"/>
    <property type="project" value="InterPro"/>
</dbReference>
<dbReference type="Proteomes" id="UP000628079">
    <property type="component" value="Unassembled WGS sequence"/>
</dbReference>
<feature type="domain" description="Histidine kinase/HSP90-like ATPase" evidence="6">
    <location>
        <begin position="400"/>
        <end position="496"/>
    </location>
</feature>
<keyword evidence="5" id="KW-0812">Transmembrane</keyword>
<accession>A0A8H9FV22</accession>
<evidence type="ECO:0000256" key="4">
    <source>
        <dbReference type="SAM" id="MobiDB-lite"/>
    </source>
</evidence>
<gene>
    <name evidence="7" type="ORF">GCM10011314_19150</name>
</gene>
<evidence type="ECO:0000313" key="8">
    <source>
        <dbReference type="Proteomes" id="UP000628079"/>
    </source>
</evidence>
<keyword evidence="2" id="KW-0418">Kinase</keyword>
<reference evidence="7" key="1">
    <citation type="journal article" date="2014" name="Int. J. Syst. Evol. Microbiol.">
        <title>Complete genome sequence of Corynebacterium casei LMG S-19264T (=DSM 44701T), isolated from a smear-ripened cheese.</title>
        <authorList>
            <consortium name="US DOE Joint Genome Institute (JGI-PGF)"/>
            <person name="Walter F."/>
            <person name="Albersmeier A."/>
            <person name="Kalinowski J."/>
            <person name="Ruckert C."/>
        </authorList>
    </citation>
    <scope>NUCLEOTIDE SEQUENCE</scope>
    <source>
        <strain evidence="7">CGMCC 1.10749</strain>
    </source>
</reference>
<sequence>MAVAPDPAAAAPAAAAQPRPGDLGEDRSLGDELLSPPPSVPTEPHGPSEPDWTLVTTPGTRTDLSPVVTPRRVLTQMVGALALVLVVVAALATFAAGRLAEREAVNDAAAAADLIAQAVITPLLTDDLLDGVDGSSAALDEVVRDVVIGDEIVRVKIWSPDGTIVYADEAHLIGRTFSLSQDQREALADPRTIAEVSQLDETENEFETGNRLLEVYRPVWTPTGREMLFETYTAYDVVSERAAELRRGFVGVTLSSLLLLVVLMTPVLSRLLGRLRTVSEHRERVLERSLGASDAERRRIAGTLHDGPVQELVASSLAASVAAEQAAARGDSALAASFERVAASTRGNARALRSLLVEIYPESLTGADPATVLADVAATAHGRDVDVELDVDPSIRLPEDEQRLIHRIAQECLRNAATHAAPCRLLLRLAREDGAVVLEVADDGRGFDPDVLRDPPAGHLGLKVLADLASDAGAELAVRTAPGRGTRWRLRLADSGAAS</sequence>
<dbReference type="InterPro" id="IPR036890">
    <property type="entry name" value="HATPase_C_sf"/>
</dbReference>
<dbReference type="Gene3D" id="3.30.565.10">
    <property type="entry name" value="Histidine kinase-like ATPase, C-terminal domain"/>
    <property type="match status" value="1"/>
</dbReference>
<keyword evidence="3" id="KW-0902">Two-component regulatory system</keyword>
<feature type="region of interest" description="Disordered" evidence="4">
    <location>
        <begin position="1"/>
        <end position="61"/>
    </location>
</feature>
<dbReference type="RefSeq" id="WP_035945525.1">
    <property type="nucleotide sequence ID" value="NZ_BMEA01000002.1"/>
</dbReference>
<dbReference type="GO" id="GO:0000155">
    <property type="term" value="F:phosphorelay sensor kinase activity"/>
    <property type="evidence" value="ECO:0007669"/>
    <property type="project" value="InterPro"/>
</dbReference>
<dbReference type="Pfam" id="PF07730">
    <property type="entry name" value="HisKA_3"/>
    <property type="match status" value="1"/>
</dbReference>
<dbReference type="AlphaFoldDB" id="A0A8H9FV22"/>
<dbReference type="InterPro" id="IPR011712">
    <property type="entry name" value="Sig_transdc_His_kin_sub3_dim/P"/>
</dbReference>
<dbReference type="CDD" id="cd16917">
    <property type="entry name" value="HATPase_UhpB-NarQ-NarX-like"/>
    <property type="match status" value="1"/>
</dbReference>
<dbReference type="SUPFAM" id="SSF55874">
    <property type="entry name" value="ATPase domain of HSP90 chaperone/DNA topoisomerase II/histidine kinase"/>
    <property type="match status" value="1"/>
</dbReference>
<feature type="transmembrane region" description="Helical" evidence="5">
    <location>
        <begin position="73"/>
        <end position="96"/>
    </location>
</feature>
<dbReference type="Gene3D" id="1.20.5.1930">
    <property type="match status" value="1"/>
</dbReference>
<dbReference type="EMBL" id="BMEA01000002">
    <property type="protein sequence ID" value="GGB79705.1"/>
    <property type="molecule type" value="Genomic_DNA"/>
</dbReference>
<protein>
    <recommendedName>
        <fullName evidence="6">Histidine kinase/HSP90-like ATPase domain-containing protein</fullName>
    </recommendedName>
</protein>
<feature type="compositionally biased region" description="Low complexity" evidence="4">
    <location>
        <begin position="1"/>
        <end position="20"/>
    </location>
</feature>
<comment type="caution">
    <text evidence="7">The sequence shown here is derived from an EMBL/GenBank/DDBJ whole genome shotgun (WGS) entry which is preliminary data.</text>
</comment>
<dbReference type="SMART" id="SM00387">
    <property type="entry name" value="HATPase_c"/>
    <property type="match status" value="1"/>
</dbReference>
<evidence type="ECO:0000256" key="3">
    <source>
        <dbReference type="ARBA" id="ARBA00023012"/>
    </source>
</evidence>
<dbReference type="GO" id="GO:0046983">
    <property type="term" value="F:protein dimerization activity"/>
    <property type="evidence" value="ECO:0007669"/>
    <property type="project" value="InterPro"/>
</dbReference>
<dbReference type="Pfam" id="PF02518">
    <property type="entry name" value="HATPase_c"/>
    <property type="match status" value="1"/>
</dbReference>
<keyword evidence="1" id="KW-0808">Transferase</keyword>
<proteinExistence type="predicted"/>
<evidence type="ECO:0000256" key="5">
    <source>
        <dbReference type="SAM" id="Phobius"/>
    </source>
</evidence>
<dbReference type="InterPro" id="IPR050482">
    <property type="entry name" value="Sensor_HK_TwoCompSys"/>
</dbReference>
<organism evidence="7 8">
    <name type="scientific">Knoellia flava</name>
    <dbReference type="NCBI Taxonomy" id="913969"/>
    <lineage>
        <taxon>Bacteria</taxon>
        <taxon>Bacillati</taxon>
        <taxon>Actinomycetota</taxon>
        <taxon>Actinomycetes</taxon>
        <taxon>Micrococcales</taxon>
        <taxon>Intrasporangiaceae</taxon>
        <taxon>Knoellia</taxon>
    </lineage>
</organism>
<evidence type="ECO:0000259" key="6">
    <source>
        <dbReference type="SMART" id="SM00387"/>
    </source>
</evidence>
<dbReference type="PANTHER" id="PTHR24421">
    <property type="entry name" value="NITRATE/NITRITE SENSOR PROTEIN NARX-RELATED"/>
    <property type="match status" value="1"/>
</dbReference>
<feature type="transmembrane region" description="Helical" evidence="5">
    <location>
        <begin position="249"/>
        <end position="268"/>
    </location>
</feature>
<keyword evidence="5" id="KW-0472">Membrane</keyword>
<name>A0A8H9FV22_9MICO</name>
<evidence type="ECO:0000256" key="2">
    <source>
        <dbReference type="ARBA" id="ARBA00022777"/>
    </source>
</evidence>
<reference evidence="7" key="2">
    <citation type="submission" date="2020-09" db="EMBL/GenBank/DDBJ databases">
        <authorList>
            <person name="Sun Q."/>
            <person name="Zhou Y."/>
        </authorList>
    </citation>
    <scope>NUCLEOTIDE SEQUENCE</scope>
    <source>
        <strain evidence="7">CGMCC 1.10749</strain>
    </source>
</reference>
<evidence type="ECO:0000256" key="1">
    <source>
        <dbReference type="ARBA" id="ARBA00022679"/>
    </source>
</evidence>
<dbReference type="InterPro" id="IPR003594">
    <property type="entry name" value="HATPase_dom"/>
</dbReference>
<evidence type="ECO:0000313" key="7">
    <source>
        <dbReference type="EMBL" id="GGB79705.1"/>
    </source>
</evidence>